<dbReference type="OrthoDB" id="2432613at2759"/>
<organism evidence="4 5">
    <name type="scientific">Basidiobolus meristosporus CBS 931.73</name>
    <dbReference type="NCBI Taxonomy" id="1314790"/>
    <lineage>
        <taxon>Eukaryota</taxon>
        <taxon>Fungi</taxon>
        <taxon>Fungi incertae sedis</taxon>
        <taxon>Zoopagomycota</taxon>
        <taxon>Entomophthoromycotina</taxon>
        <taxon>Basidiobolomycetes</taxon>
        <taxon>Basidiobolales</taxon>
        <taxon>Basidiobolaceae</taxon>
        <taxon>Basidiobolus</taxon>
    </lineage>
</organism>
<evidence type="ECO:0000259" key="3">
    <source>
        <dbReference type="Pfam" id="PF10342"/>
    </source>
</evidence>
<feature type="domain" description="Yeast cell wall synthesis Kre9/Knh1-like N-terminal" evidence="3">
    <location>
        <begin position="27"/>
        <end position="128"/>
    </location>
</feature>
<dbReference type="InterPro" id="IPR018466">
    <property type="entry name" value="Kre9/Knh1-like_N"/>
</dbReference>
<accession>A0A1Y1XZR5</accession>
<feature type="chain" id="PRO_5013231550" description="Yeast cell wall synthesis Kre9/Knh1-like N-terminal domain-containing protein" evidence="2">
    <location>
        <begin position="21"/>
        <end position="215"/>
    </location>
</feature>
<dbReference type="GO" id="GO:0042546">
    <property type="term" value="P:cell wall biogenesis"/>
    <property type="evidence" value="ECO:0007669"/>
    <property type="project" value="InterPro"/>
</dbReference>
<reference evidence="4 5" key="1">
    <citation type="submission" date="2016-07" db="EMBL/GenBank/DDBJ databases">
        <title>Pervasive Adenine N6-methylation of Active Genes in Fungi.</title>
        <authorList>
            <consortium name="DOE Joint Genome Institute"/>
            <person name="Mondo S.J."/>
            <person name="Dannebaum R.O."/>
            <person name="Kuo R.C."/>
            <person name="Labutti K."/>
            <person name="Haridas S."/>
            <person name="Kuo A."/>
            <person name="Salamov A."/>
            <person name="Ahrendt S.R."/>
            <person name="Lipzen A."/>
            <person name="Sullivan W."/>
            <person name="Andreopoulos W.B."/>
            <person name="Clum A."/>
            <person name="Lindquist E."/>
            <person name="Daum C."/>
            <person name="Ramamoorthy G.K."/>
            <person name="Gryganskyi A."/>
            <person name="Culley D."/>
            <person name="Magnuson J.K."/>
            <person name="James T.Y."/>
            <person name="O'Malley M.A."/>
            <person name="Stajich J.E."/>
            <person name="Spatafora J.W."/>
            <person name="Visel A."/>
            <person name="Grigoriev I.V."/>
        </authorList>
    </citation>
    <scope>NUCLEOTIDE SEQUENCE [LARGE SCALE GENOMIC DNA]</scope>
    <source>
        <strain evidence="4 5">CBS 931.73</strain>
    </source>
</reference>
<dbReference type="GO" id="GO:0006078">
    <property type="term" value="P:(1-&gt;6)-beta-D-glucan biosynthetic process"/>
    <property type="evidence" value="ECO:0007669"/>
    <property type="project" value="InterPro"/>
</dbReference>
<dbReference type="InParanoid" id="A0A1Y1XZR5"/>
<evidence type="ECO:0000256" key="1">
    <source>
        <dbReference type="ARBA" id="ARBA00022729"/>
    </source>
</evidence>
<dbReference type="PANTHER" id="PTHR28154">
    <property type="entry name" value="CELL WALL SYNTHESIS PROTEIN KNH1-RELATED"/>
    <property type="match status" value="1"/>
</dbReference>
<evidence type="ECO:0000313" key="5">
    <source>
        <dbReference type="Proteomes" id="UP000193498"/>
    </source>
</evidence>
<name>A0A1Y1XZR5_9FUNG</name>
<evidence type="ECO:0000256" key="2">
    <source>
        <dbReference type="SAM" id="SignalP"/>
    </source>
</evidence>
<comment type="caution">
    <text evidence="4">The sequence shown here is derived from an EMBL/GenBank/DDBJ whole genome shotgun (WGS) entry which is preliminary data.</text>
</comment>
<dbReference type="Pfam" id="PF10342">
    <property type="entry name" value="Kre9_KNH"/>
    <property type="match status" value="1"/>
</dbReference>
<dbReference type="InterPro" id="IPR045328">
    <property type="entry name" value="Kre9/Knh1"/>
</dbReference>
<evidence type="ECO:0000313" key="4">
    <source>
        <dbReference type="EMBL" id="ORX91232.1"/>
    </source>
</evidence>
<sequence length="215" mass="23731">MLLTNIKLLLTWFIAQPVAAGFFTLEPYGQTVWIMNQNVTIRWIENKEYPLLTDIHPFQIELCSGSDTRQVVLGTIGEAINPNTTKAVSFIVPNVSPPGKLYFLRYKATPMQSKSLRPVYFWSTRFTITDGNSMKPSPPTVGFGMVATPAPDNSRLTNTDFSTNSLEATQTSDLQGTMKTTAANAKSMKNGDTRVGSGVSLLLMTTLTVHLLRHV</sequence>
<dbReference type="Proteomes" id="UP000193498">
    <property type="component" value="Unassembled WGS sequence"/>
</dbReference>
<proteinExistence type="predicted"/>
<keyword evidence="1 2" id="KW-0732">Signal</keyword>
<dbReference type="EMBL" id="MCFE01000336">
    <property type="protein sequence ID" value="ORX91232.1"/>
    <property type="molecule type" value="Genomic_DNA"/>
</dbReference>
<keyword evidence="5" id="KW-1185">Reference proteome</keyword>
<protein>
    <recommendedName>
        <fullName evidence="3">Yeast cell wall synthesis Kre9/Knh1-like N-terminal domain-containing protein</fullName>
    </recommendedName>
</protein>
<feature type="signal peptide" evidence="2">
    <location>
        <begin position="1"/>
        <end position="20"/>
    </location>
</feature>
<dbReference type="AlphaFoldDB" id="A0A1Y1XZR5"/>
<dbReference type="PANTHER" id="PTHR28154:SF1">
    <property type="entry name" value="CELL WALL SYNTHESIS PROTEIN KNH1-RELATED"/>
    <property type="match status" value="1"/>
</dbReference>
<gene>
    <name evidence="4" type="ORF">K493DRAFT_339498</name>
</gene>